<feature type="transmembrane region" description="Helical" evidence="1">
    <location>
        <begin position="6"/>
        <end position="25"/>
    </location>
</feature>
<sequence>MYAECSLNLFIFIFSWFVHLISTYFQNYNRVLNKYNTL</sequence>
<keyword evidence="1" id="KW-0472">Membrane</keyword>
<reference evidence="2" key="1">
    <citation type="journal article" date="2015" name="Proc. Natl. Acad. Sci. U.S.A.">
        <title>Networks of energetic and metabolic interactions define dynamics in microbial communities.</title>
        <authorList>
            <person name="Embree M."/>
            <person name="Liu J.K."/>
            <person name="Al-Bassam M.M."/>
            <person name="Zengler K."/>
        </authorList>
    </citation>
    <scope>NUCLEOTIDE SEQUENCE</scope>
</reference>
<accession>A0A0W8E5C7</accession>
<comment type="caution">
    <text evidence="2">The sequence shown here is derived from an EMBL/GenBank/DDBJ whole genome shotgun (WGS) entry which is preliminary data.</text>
</comment>
<protein>
    <submittedName>
        <fullName evidence="2">Uncharacterized protein</fullName>
    </submittedName>
</protein>
<dbReference type="AlphaFoldDB" id="A0A0W8E5C7"/>
<evidence type="ECO:0000256" key="1">
    <source>
        <dbReference type="SAM" id="Phobius"/>
    </source>
</evidence>
<keyword evidence="1" id="KW-0812">Transmembrane</keyword>
<dbReference type="EMBL" id="LNQE01001866">
    <property type="protein sequence ID" value="KUG03856.1"/>
    <property type="molecule type" value="Genomic_DNA"/>
</dbReference>
<organism evidence="2">
    <name type="scientific">hydrocarbon metagenome</name>
    <dbReference type="NCBI Taxonomy" id="938273"/>
    <lineage>
        <taxon>unclassified sequences</taxon>
        <taxon>metagenomes</taxon>
        <taxon>ecological metagenomes</taxon>
    </lineage>
</organism>
<name>A0A0W8E5C7_9ZZZZ</name>
<keyword evidence="1" id="KW-1133">Transmembrane helix</keyword>
<proteinExistence type="predicted"/>
<gene>
    <name evidence="2" type="ORF">ASZ90_018753</name>
</gene>
<evidence type="ECO:0000313" key="2">
    <source>
        <dbReference type="EMBL" id="KUG03856.1"/>
    </source>
</evidence>